<feature type="compositionally biased region" description="Polar residues" evidence="1">
    <location>
        <begin position="463"/>
        <end position="486"/>
    </location>
</feature>
<feature type="transmembrane region" description="Helical" evidence="2">
    <location>
        <begin position="86"/>
        <end position="103"/>
    </location>
</feature>
<feature type="compositionally biased region" description="Low complexity" evidence="1">
    <location>
        <begin position="386"/>
        <end position="405"/>
    </location>
</feature>
<sequence>MKLQVGFILQPANVAAFVALVVIQGKIVNNSIGQTPTATDTKYSNLLAMNLRIGFIWLSILFGNFLLVLFQCQPNAYIIPFVKKAVSYRFAAALLLGLGSNVLMALDFVFAAASLAICELFMLFRLLTNLRNFRQTVGSKRHLEKAGIIVKKRDMTIVGFLMVVIPVSYHIGWQFFEVLQKLYMAFSALTGTGPRTEGARFVFAFVLLCLCSVPSCAYTFFFRYPSPVTPAVLGWASGSVSTTLGSAPGRLLLIQKGWQLQALAQCAWWVRLVCLSLSGLGTLRAAIEWRHPDFFFWLYTMWRTGEWGESANKGAKKKKGRVKVPRSQKRKTVLFSTQTIARASSTSSNVARLAKARRSTLLTRKPSKRKSVLPRKSILPSRQKESPSLLPSDPSFSSPMLLPLPGRESQEWEDTGEIFEDSDSESQSGDGSPTTETAEREDDENEGRTPAASSSLRRLEEGTLTSVPAVSSNPPETGSGDRQANPYSRAMTPSDLSTVDNSPMRPLLSGTFRGGNGGRSPATSPLG</sequence>
<feature type="transmembrane region" description="Helical" evidence="2">
    <location>
        <begin position="155"/>
        <end position="176"/>
    </location>
</feature>
<proteinExistence type="predicted"/>
<dbReference type="VEuPathDB" id="CryptoDB:Cvel_611"/>
<evidence type="ECO:0000256" key="1">
    <source>
        <dbReference type="SAM" id="MobiDB-lite"/>
    </source>
</evidence>
<accession>A0A0G4GDA7</accession>
<organism evidence="3">
    <name type="scientific">Chromera velia CCMP2878</name>
    <dbReference type="NCBI Taxonomy" id="1169474"/>
    <lineage>
        <taxon>Eukaryota</taxon>
        <taxon>Sar</taxon>
        <taxon>Alveolata</taxon>
        <taxon>Colpodellida</taxon>
        <taxon>Chromeraceae</taxon>
        <taxon>Chromera</taxon>
    </lineage>
</organism>
<feature type="transmembrane region" description="Helical" evidence="2">
    <location>
        <begin position="201"/>
        <end position="221"/>
    </location>
</feature>
<feature type="transmembrane region" description="Helical" evidence="2">
    <location>
        <begin position="47"/>
        <end position="70"/>
    </location>
</feature>
<dbReference type="AlphaFoldDB" id="A0A0G4GDA7"/>
<gene>
    <name evidence="3" type="ORF">Cvel_611</name>
</gene>
<keyword evidence="2" id="KW-0472">Membrane</keyword>
<feature type="region of interest" description="Disordered" evidence="1">
    <location>
        <begin position="346"/>
        <end position="527"/>
    </location>
</feature>
<keyword evidence="2" id="KW-0812">Transmembrane</keyword>
<evidence type="ECO:0000313" key="3">
    <source>
        <dbReference type="EMBL" id="CEM27255.1"/>
    </source>
</evidence>
<feature type="compositionally biased region" description="Acidic residues" evidence="1">
    <location>
        <begin position="411"/>
        <end position="424"/>
    </location>
</feature>
<keyword evidence="2" id="KW-1133">Transmembrane helix</keyword>
<feature type="transmembrane region" description="Helical" evidence="2">
    <location>
        <begin position="7"/>
        <end position="27"/>
    </location>
</feature>
<evidence type="ECO:0000256" key="2">
    <source>
        <dbReference type="SAM" id="Phobius"/>
    </source>
</evidence>
<reference evidence="3" key="1">
    <citation type="submission" date="2014-11" db="EMBL/GenBank/DDBJ databases">
        <authorList>
            <person name="Otto D Thomas"/>
            <person name="Naeem Raeece"/>
        </authorList>
    </citation>
    <scope>NUCLEOTIDE SEQUENCE</scope>
</reference>
<name>A0A0G4GDA7_9ALVE</name>
<dbReference type="EMBL" id="CDMZ01001104">
    <property type="protein sequence ID" value="CEM27255.1"/>
    <property type="molecule type" value="Genomic_DNA"/>
</dbReference>
<protein>
    <submittedName>
        <fullName evidence="3">Uncharacterized protein</fullName>
    </submittedName>
</protein>